<dbReference type="InterPro" id="IPR021196">
    <property type="entry name" value="PdxT/SNO_CS"/>
</dbReference>
<dbReference type="EC" id="3.5.1.2" evidence="2"/>
<dbReference type="GO" id="GO:0042823">
    <property type="term" value="P:pyridoxal phosphate biosynthetic process"/>
    <property type="evidence" value="ECO:0007669"/>
    <property type="project" value="InterPro"/>
</dbReference>
<dbReference type="CDD" id="cd01749">
    <property type="entry name" value="GATase1_PB"/>
    <property type="match status" value="1"/>
</dbReference>
<keyword evidence="4" id="KW-0663">Pyridoxal phosphate</keyword>
<evidence type="ECO:0000313" key="11">
    <source>
        <dbReference type="Proteomes" id="UP001190700"/>
    </source>
</evidence>
<dbReference type="Gene3D" id="3.40.50.880">
    <property type="match status" value="1"/>
</dbReference>
<dbReference type="SUPFAM" id="SSF52317">
    <property type="entry name" value="Class I glutamine amidotransferase-like"/>
    <property type="match status" value="1"/>
</dbReference>
<dbReference type="FunFam" id="3.40.50.880:FF:000041">
    <property type="entry name" value="Glutamine amidotransferase subunit pdxT, putative"/>
    <property type="match status" value="1"/>
</dbReference>
<dbReference type="GO" id="GO:0016829">
    <property type="term" value="F:lyase activity"/>
    <property type="evidence" value="ECO:0007669"/>
    <property type="project" value="UniProtKB-KW"/>
</dbReference>
<evidence type="ECO:0000256" key="7">
    <source>
        <dbReference type="ARBA" id="ARBA00049534"/>
    </source>
</evidence>
<evidence type="ECO:0000256" key="3">
    <source>
        <dbReference type="ARBA" id="ARBA00022801"/>
    </source>
</evidence>
<evidence type="ECO:0000256" key="6">
    <source>
        <dbReference type="ARBA" id="ARBA00023239"/>
    </source>
</evidence>
<feature type="binding site" evidence="9">
    <location>
        <begin position="52"/>
        <end position="54"/>
    </location>
    <ligand>
        <name>L-glutamine</name>
        <dbReference type="ChEBI" id="CHEBI:58359"/>
    </ligand>
</feature>
<dbReference type="PIRSF" id="PIRSF005639">
    <property type="entry name" value="Glut_amidoT_SNO"/>
    <property type="match status" value="1"/>
</dbReference>
<dbReference type="HAMAP" id="MF_01615">
    <property type="entry name" value="PdxT"/>
    <property type="match status" value="1"/>
</dbReference>
<keyword evidence="5" id="KW-0315">Glutamine amidotransferase</keyword>
<keyword evidence="6" id="KW-0456">Lyase</keyword>
<keyword evidence="3" id="KW-0378">Hydrolase</keyword>
<sequence length="254" mass="27386">MVENSGARIGVLALQGSFREHITSLKKAGADAFEVRKKEQLDCCDGLIIPGGESTTMALVAERWGLLEPLRAFAKSDRPIWGTCAGLIFLAEEAEGQKEGGQQLLGGLHCKVSRNFFGSQVDSFECELPVDKCLGGIDSQSGEAATTRAMFIRAPAILSAKDSVKVLAEYTTTDEQKAATGRDKVIVAVREGKLMATAFHPELTDDLRWHKYFADMCVEASALRPNVEPASSPCLSGLVVLPDIPVYAPNSDLR</sequence>
<comment type="caution">
    <text evidence="10">The sequence shown here is derived from an EMBL/GenBank/DDBJ whole genome shotgun (WGS) entry which is preliminary data.</text>
</comment>
<protein>
    <recommendedName>
        <fullName evidence="2">glutaminase</fullName>
        <ecNumber evidence="2">3.5.1.2</ecNumber>
    </recommendedName>
</protein>
<feature type="active site" description="Charge relay system" evidence="8">
    <location>
        <position position="202"/>
    </location>
</feature>
<dbReference type="Pfam" id="PF01174">
    <property type="entry name" value="SNO"/>
    <property type="match status" value="1"/>
</dbReference>
<dbReference type="InterPro" id="IPR029062">
    <property type="entry name" value="Class_I_gatase-like"/>
</dbReference>
<dbReference type="NCBIfam" id="TIGR03800">
    <property type="entry name" value="PLP_synth_Pdx2"/>
    <property type="match status" value="1"/>
</dbReference>
<dbReference type="GO" id="GO:0004359">
    <property type="term" value="F:glutaminase activity"/>
    <property type="evidence" value="ECO:0007669"/>
    <property type="project" value="UniProtKB-EC"/>
</dbReference>
<evidence type="ECO:0000256" key="5">
    <source>
        <dbReference type="ARBA" id="ARBA00022962"/>
    </source>
</evidence>
<feature type="active site" description="Nucleophile" evidence="8">
    <location>
        <position position="84"/>
    </location>
</feature>
<keyword evidence="11" id="KW-1185">Reference proteome</keyword>
<comment type="catalytic activity">
    <reaction evidence="7">
        <text>L-glutamine + H2O = L-glutamate + NH4(+)</text>
        <dbReference type="Rhea" id="RHEA:15889"/>
        <dbReference type="ChEBI" id="CHEBI:15377"/>
        <dbReference type="ChEBI" id="CHEBI:28938"/>
        <dbReference type="ChEBI" id="CHEBI:29985"/>
        <dbReference type="ChEBI" id="CHEBI:58359"/>
        <dbReference type="EC" id="3.5.1.2"/>
    </reaction>
</comment>
<dbReference type="AlphaFoldDB" id="A0AAE0F384"/>
<feature type="binding site" evidence="9">
    <location>
        <begin position="152"/>
        <end position="153"/>
    </location>
    <ligand>
        <name>L-glutamine</name>
        <dbReference type="ChEBI" id="CHEBI:58359"/>
    </ligand>
</feature>
<feature type="active site" description="Charge relay system" evidence="8">
    <location>
        <position position="200"/>
    </location>
</feature>
<evidence type="ECO:0000256" key="8">
    <source>
        <dbReference type="PIRSR" id="PIRSR005639-1"/>
    </source>
</evidence>
<reference evidence="10 11" key="1">
    <citation type="journal article" date="2015" name="Genome Biol. Evol.">
        <title>Comparative Genomics of a Bacterivorous Green Alga Reveals Evolutionary Causalities and Consequences of Phago-Mixotrophic Mode of Nutrition.</title>
        <authorList>
            <person name="Burns J.A."/>
            <person name="Paasch A."/>
            <person name="Narechania A."/>
            <person name="Kim E."/>
        </authorList>
    </citation>
    <scope>NUCLEOTIDE SEQUENCE [LARGE SCALE GENOMIC DNA]</scope>
    <source>
        <strain evidence="10 11">PLY_AMNH</strain>
    </source>
</reference>
<feature type="binding site" evidence="9">
    <location>
        <position position="114"/>
    </location>
    <ligand>
        <name>L-glutamine</name>
        <dbReference type="ChEBI" id="CHEBI:58359"/>
    </ligand>
</feature>
<organism evidence="10 11">
    <name type="scientific">Cymbomonas tetramitiformis</name>
    <dbReference type="NCBI Taxonomy" id="36881"/>
    <lineage>
        <taxon>Eukaryota</taxon>
        <taxon>Viridiplantae</taxon>
        <taxon>Chlorophyta</taxon>
        <taxon>Pyramimonadophyceae</taxon>
        <taxon>Pyramimonadales</taxon>
        <taxon>Pyramimonadaceae</taxon>
        <taxon>Cymbomonas</taxon>
    </lineage>
</organism>
<dbReference type="GO" id="GO:0005829">
    <property type="term" value="C:cytosol"/>
    <property type="evidence" value="ECO:0007669"/>
    <property type="project" value="TreeGrafter"/>
</dbReference>
<dbReference type="InterPro" id="IPR002161">
    <property type="entry name" value="PdxT/SNO"/>
</dbReference>
<comment type="similarity">
    <text evidence="1">Belongs to the glutaminase PdxT/SNO family.</text>
</comment>
<dbReference type="PANTHER" id="PTHR31559">
    <property type="entry name" value="PYRIDOXAL 5'-PHOSPHATE SYNTHASE SUBUNIT SNO"/>
    <property type="match status" value="1"/>
</dbReference>
<dbReference type="GO" id="GO:0008614">
    <property type="term" value="P:pyridoxine metabolic process"/>
    <property type="evidence" value="ECO:0007669"/>
    <property type="project" value="TreeGrafter"/>
</dbReference>
<evidence type="ECO:0000256" key="1">
    <source>
        <dbReference type="ARBA" id="ARBA00008345"/>
    </source>
</evidence>
<dbReference type="Proteomes" id="UP001190700">
    <property type="component" value="Unassembled WGS sequence"/>
</dbReference>
<dbReference type="PANTHER" id="PTHR31559:SF0">
    <property type="entry name" value="PYRIDOXAL 5'-PHOSPHATE SYNTHASE SUBUNIT SNO1-RELATED"/>
    <property type="match status" value="1"/>
</dbReference>
<evidence type="ECO:0000256" key="4">
    <source>
        <dbReference type="ARBA" id="ARBA00022898"/>
    </source>
</evidence>
<evidence type="ECO:0000313" key="10">
    <source>
        <dbReference type="EMBL" id="KAK3249849.1"/>
    </source>
</evidence>
<dbReference type="GO" id="GO:1903600">
    <property type="term" value="C:glutaminase complex"/>
    <property type="evidence" value="ECO:0007669"/>
    <property type="project" value="TreeGrafter"/>
</dbReference>
<gene>
    <name evidence="10" type="ORF">CYMTET_40741</name>
</gene>
<proteinExistence type="inferred from homology"/>
<dbReference type="EMBL" id="LGRX02027081">
    <property type="protein sequence ID" value="KAK3249849.1"/>
    <property type="molecule type" value="Genomic_DNA"/>
</dbReference>
<evidence type="ECO:0000256" key="9">
    <source>
        <dbReference type="PIRSR" id="PIRSR005639-2"/>
    </source>
</evidence>
<evidence type="ECO:0000256" key="2">
    <source>
        <dbReference type="ARBA" id="ARBA00012918"/>
    </source>
</evidence>
<name>A0AAE0F384_9CHLO</name>
<dbReference type="PROSITE" id="PS01236">
    <property type="entry name" value="PDXT_SNO_1"/>
    <property type="match status" value="1"/>
</dbReference>
<dbReference type="PROSITE" id="PS51273">
    <property type="entry name" value="GATASE_TYPE_1"/>
    <property type="match status" value="1"/>
</dbReference>
<dbReference type="PROSITE" id="PS51130">
    <property type="entry name" value="PDXT_SNO_2"/>
    <property type="match status" value="1"/>
</dbReference>
<accession>A0AAE0F384</accession>